<evidence type="ECO:0000256" key="6">
    <source>
        <dbReference type="ARBA" id="ARBA00023012"/>
    </source>
</evidence>
<dbReference type="Gene3D" id="3.30.565.10">
    <property type="entry name" value="Histidine kinase-like ATPase, C-terminal domain"/>
    <property type="match status" value="1"/>
</dbReference>
<dbReference type="InterPro" id="IPR005467">
    <property type="entry name" value="His_kinase_dom"/>
</dbReference>
<evidence type="ECO:0000256" key="5">
    <source>
        <dbReference type="ARBA" id="ARBA00022777"/>
    </source>
</evidence>
<evidence type="ECO:0000313" key="15">
    <source>
        <dbReference type="Proteomes" id="UP001154265"/>
    </source>
</evidence>
<evidence type="ECO:0000256" key="10">
    <source>
        <dbReference type="SAM" id="MobiDB-lite"/>
    </source>
</evidence>
<comment type="caution">
    <text evidence="14">The sequence shown here is derived from an EMBL/GenBank/DDBJ whole genome shotgun (WGS) entry which is preliminary data.</text>
</comment>
<dbReference type="InterPro" id="IPR036890">
    <property type="entry name" value="HATPase_C_sf"/>
</dbReference>
<evidence type="ECO:0000256" key="2">
    <source>
        <dbReference type="ARBA" id="ARBA00012438"/>
    </source>
</evidence>
<proteinExistence type="predicted"/>
<feature type="coiled-coil region" evidence="9">
    <location>
        <begin position="408"/>
        <end position="439"/>
    </location>
</feature>
<dbReference type="PRINTS" id="PR00344">
    <property type="entry name" value="BCTRLSENSOR"/>
</dbReference>
<evidence type="ECO:0000256" key="7">
    <source>
        <dbReference type="PROSITE-ProRule" id="PRU00110"/>
    </source>
</evidence>
<dbReference type="Pfam" id="PF01584">
    <property type="entry name" value="CheW"/>
    <property type="match status" value="1"/>
</dbReference>
<evidence type="ECO:0000313" key="14">
    <source>
        <dbReference type="EMBL" id="MDG2989817.1"/>
    </source>
</evidence>
<dbReference type="SUPFAM" id="SSF52172">
    <property type="entry name" value="CheY-like"/>
    <property type="match status" value="1"/>
</dbReference>
<evidence type="ECO:0000256" key="1">
    <source>
        <dbReference type="ARBA" id="ARBA00000085"/>
    </source>
</evidence>
<evidence type="ECO:0000259" key="13">
    <source>
        <dbReference type="PROSITE" id="PS50894"/>
    </source>
</evidence>
<dbReference type="PROSITE" id="PS50894">
    <property type="entry name" value="HPT"/>
    <property type="match status" value="1"/>
</dbReference>
<dbReference type="SMART" id="SM01231">
    <property type="entry name" value="H-kinase_dim"/>
    <property type="match status" value="1"/>
</dbReference>
<reference evidence="14" key="1">
    <citation type="journal article" date="2022" name="Genome Biol. Evol.">
        <title>A New Gene Family Diagnostic for Intracellular Biomineralization of Amorphous Ca Carbonates by Cyanobacteria.</title>
        <authorList>
            <person name="Benzerara K."/>
            <person name="Duprat E."/>
            <person name="Bitard-Feildel T."/>
            <person name="Caumes G."/>
            <person name="Cassier-Chauvat C."/>
            <person name="Chauvat F."/>
            <person name="Dezi M."/>
            <person name="Diop S.I."/>
            <person name="Gaschignard G."/>
            <person name="Gorgen S."/>
            <person name="Gugger M."/>
            <person name="Lopez-Garcia P."/>
            <person name="Millet M."/>
            <person name="Skouri-Panet F."/>
            <person name="Moreira D."/>
            <person name="Callebaut I."/>
        </authorList>
    </citation>
    <scope>NUCLEOTIDE SEQUENCE</scope>
    <source>
        <strain evidence="14">G9</strain>
    </source>
</reference>
<protein>
    <recommendedName>
        <fullName evidence="2">histidine kinase</fullName>
        <ecNumber evidence="2">2.7.13.3</ecNumber>
    </recommendedName>
</protein>
<dbReference type="InterPro" id="IPR004358">
    <property type="entry name" value="Sig_transdc_His_kin-like_C"/>
</dbReference>
<dbReference type="InterPro" id="IPR001789">
    <property type="entry name" value="Sig_transdc_resp-reg_receiver"/>
</dbReference>
<dbReference type="GO" id="GO:0016301">
    <property type="term" value="F:kinase activity"/>
    <property type="evidence" value="ECO:0007669"/>
    <property type="project" value="UniProtKB-KW"/>
</dbReference>
<dbReference type="PROSITE" id="PS50109">
    <property type="entry name" value="HIS_KIN"/>
    <property type="match status" value="1"/>
</dbReference>
<keyword evidence="6" id="KW-0902">Two-component regulatory system</keyword>
<dbReference type="EMBL" id="JAKKUT010000001">
    <property type="protein sequence ID" value="MDG2989817.1"/>
    <property type="molecule type" value="Genomic_DNA"/>
</dbReference>
<dbReference type="SMART" id="SM00073">
    <property type="entry name" value="HPT"/>
    <property type="match status" value="1"/>
</dbReference>
<dbReference type="SUPFAM" id="SSF50341">
    <property type="entry name" value="CheW-like"/>
    <property type="match status" value="1"/>
</dbReference>
<dbReference type="InterPro" id="IPR011006">
    <property type="entry name" value="CheY-like_superfamily"/>
</dbReference>
<evidence type="ECO:0000256" key="9">
    <source>
        <dbReference type="SAM" id="Coils"/>
    </source>
</evidence>
<feature type="region of interest" description="Disordered" evidence="10">
    <location>
        <begin position="258"/>
        <end position="283"/>
    </location>
</feature>
<dbReference type="SMART" id="SM00387">
    <property type="entry name" value="HATPase_c"/>
    <property type="match status" value="1"/>
</dbReference>
<dbReference type="Gene3D" id="1.20.120.160">
    <property type="entry name" value="HPT domain"/>
    <property type="match status" value="1"/>
</dbReference>
<dbReference type="SMART" id="SM00260">
    <property type="entry name" value="CheW"/>
    <property type="match status" value="1"/>
</dbReference>
<dbReference type="InterPro" id="IPR002545">
    <property type="entry name" value="CheW-lke_dom"/>
</dbReference>
<dbReference type="Pfam" id="PF00072">
    <property type="entry name" value="Response_reg"/>
    <property type="match status" value="1"/>
</dbReference>
<feature type="domain" description="Histidine kinase" evidence="11">
    <location>
        <begin position="396"/>
        <end position="631"/>
    </location>
</feature>
<feature type="modified residue" description="Phosphohistidine" evidence="7">
    <location>
        <position position="59"/>
    </location>
</feature>
<accession>A0ABT6EVJ2</accession>
<gene>
    <name evidence="14" type="ORF">L3556_02530</name>
</gene>
<dbReference type="InterPro" id="IPR036061">
    <property type="entry name" value="CheW-like_dom_sf"/>
</dbReference>
<dbReference type="InterPro" id="IPR003594">
    <property type="entry name" value="HATPase_dom"/>
</dbReference>
<feature type="domain" description="HPt" evidence="13">
    <location>
        <begin position="20"/>
        <end position="119"/>
    </location>
</feature>
<dbReference type="InterPro" id="IPR036641">
    <property type="entry name" value="HPT_dom_sf"/>
</dbReference>
<comment type="catalytic activity">
    <reaction evidence="1">
        <text>ATP + protein L-histidine = ADP + protein N-phospho-L-histidine.</text>
        <dbReference type="EC" id="2.7.13.3"/>
    </reaction>
</comment>
<sequence length="913" mass="100291">MPLNAADFDAITKEARSCFLNEDAPEYVLMLDEAIQRLQSNRDQRFSVHEYQDLMRAAHSLKGGAGIAQLNELQQVAHRLEDLLEALKDGQVGDVLAAHDLIALGVENIHGLINAAHLNQPAGHRQQREHLLTQLDHFLANLAPAAITPSGGDGGGVTLSPLVQTALQTDLEDCLKRVETVAKSNPEAIESTLRSLVQEAKLLGQALKVSWLVELSDQIVPLIEQMPGVELAPAVVAEFREARDHYLKQALASVETKAAQSPTAPEIAPSPTIADTSQTTPEQPAFHLRIPVTKLDRMGNTVSELLIGQERLNLYQSQFQRVSKELKLRIDQFRPIREQIQTIYDRLAIPLSQMPLGRSQGNGRVVNTLGVEAPETKGQGEDFDALQFDRYTDLHTTLQDFQEILARIQETGSDIDLLNRDLQDALDESRQHLNNLRGDLTGSRLVPFRGLAEKFIPALQTLSQRHHKPTDVVIQGSQTLVDQVVLEQLKAPLTHLVRNAFDHGIESPEVRQKTGKPAIATITLSASVSGNQVLISIQDDGGGINLEKVTQKALKVGLCTAESIPLLTQEQILEFLFMPGFSTAKEVSDLSGRGVGLDVVRLQVERLRGTVRIQTQLGQGTTFTLALPLTLSILPLILCQVANLTLAIPDLSVLEVIQLSEYTDVQQPGQTIEWKSQSIPLKALHEFLPYQRPLGQIQQPPSIGIVVDVNGRPCALSVNTLLAERELVLKPFDTTVNVPAYLMGCTVLGTGEVVPVLSPPNFESLLSSYQPPPKAQTVEAAVSDQTTVMIVDDSIAVRRLLERILSQVGYRVLQGRDGKEALEVLKTQGSTVALVITDVEMPRMDGYTLVKEIRSNPRLRHLPIAMLTSRGGDRHRQKAQQLGVDAYFSKPFQPVEMINQVSELVSKKGTVRG</sequence>
<keyword evidence="15" id="KW-1185">Reference proteome</keyword>
<name>A0ABT6EVJ2_9SYNE</name>
<keyword evidence="5 14" id="KW-0418">Kinase</keyword>
<feature type="modified residue" description="4-aspartylphosphate" evidence="8">
    <location>
        <position position="838"/>
    </location>
</feature>
<dbReference type="InterPro" id="IPR051315">
    <property type="entry name" value="Bact_Chemotaxis_CheA"/>
</dbReference>
<evidence type="ECO:0000256" key="8">
    <source>
        <dbReference type="PROSITE-ProRule" id="PRU00169"/>
    </source>
</evidence>
<dbReference type="PANTHER" id="PTHR43395">
    <property type="entry name" value="SENSOR HISTIDINE KINASE CHEA"/>
    <property type="match status" value="1"/>
</dbReference>
<dbReference type="PANTHER" id="PTHR43395:SF1">
    <property type="entry name" value="CHEMOTAXIS PROTEIN CHEA"/>
    <property type="match status" value="1"/>
</dbReference>
<organism evidence="14 15">
    <name type="scientific">Candidatus Synechococcus calcipolaris G9</name>
    <dbReference type="NCBI Taxonomy" id="1497997"/>
    <lineage>
        <taxon>Bacteria</taxon>
        <taxon>Bacillati</taxon>
        <taxon>Cyanobacteriota</taxon>
        <taxon>Cyanophyceae</taxon>
        <taxon>Synechococcales</taxon>
        <taxon>Synechococcaceae</taxon>
        <taxon>Synechococcus</taxon>
    </lineage>
</organism>
<keyword evidence="4" id="KW-0808">Transferase</keyword>
<dbReference type="InterPro" id="IPR008207">
    <property type="entry name" value="Sig_transdc_His_kin_Hpt_dom"/>
</dbReference>
<dbReference type="Gene3D" id="3.40.50.2300">
    <property type="match status" value="1"/>
</dbReference>
<evidence type="ECO:0000259" key="12">
    <source>
        <dbReference type="PROSITE" id="PS50110"/>
    </source>
</evidence>
<evidence type="ECO:0000256" key="3">
    <source>
        <dbReference type="ARBA" id="ARBA00022553"/>
    </source>
</evidence>
<dbReference type="CDD" id="cd00088">
    <property type="entry name" value="HPT"/>
    <property type="match status" value="1"/>
</dbReference>
<dbReference type="Pfam" id="PF01627">
    <property type="entry name" value="Hpt"/>
    <property type="match status" value="1"/>
</dbReference>
<keyword evidence="3 8" id="KW-0597">Phosphoprotein</keyword>
<dbReference type="InterPro" id="IPR004105">
    <property type="entry name" value="CheA-like_dim"/>
</dbReference>
<feature type="compositionally biased region" description="Polar residues" evidence="10">
    <location>
        <begin position="273"/>
        <end position="282"/>
    </location>
</feature>
<dbReference type="SUPFAM" id="SSF55874">
    <property type="entry name" value="ATPase domain of HSP90 chaperone/DNA topoisomerase II/histidine kinase"/>
    <property type="match status" value="1"/>
</dbReference>
<dbReference type="PROSITE" id="PS50110">
    <property type="entry name" value="RESPONSE_REGULATORY"/>
    <property type="match status" value="1"/>
</dbReference>
<dbReference type="Proteomes" id="UP001154265">
    <property type="component" value="Unassembled WGS sequence"/>
</dbReference>
<dbReference type="SMART" id="SM00448">
    <property type="entry name" value="REC"/>
    <property type="match status" value="1"/>
</dbReference>
<feature type="domain" description="Response regulatory" evidence="12">
    <location>
        <begin position="787"/>
        <end position="905"/>
    </location>
</feature>
<reference evidence="14" key="2">
    <citation type="submission" date="2022-01" db="EMBL/GenBank/DDBJ databases">
        <authorList>
            <person name="Zivanovic Y."/>
            <person name="Moreira D."/>
            <person name="Lopez-Garcia P."/>
        </authorList>
    </citation>
    <scope>NUCLEOTIDE SEQUENCE</scope>
    <source>
        <strain evidence="14">G9</strain>
    </source>
</reference>
<dbReference type="Gene3D" id="2.30.30.40">
    <property type="entry name" value="SH3 Domains"/>
    <property type="match status" value="1"/>
</dbReference>
<dbReference type="SUPFAM" id="SSF47226">
    <property type="entry name" value="Histidine-containing phosphotransfer domain, HPT domain"/>
    <property type="match status" value="1"/>
</dbReference>
<evidence type="ECO:0000256" key="4">
    <source>
        <dbReference type="ARBA" id="ARBA00022679"/>
    </source>
</evidence>
<keyword evidence="9" id="KW-0175">Coiled coil</keyword>
<evidence type="ECO:0000259" key="11">
    <source>
        <dbReference type="PROSITE" id="PS50109"/>
    </source>
</evidence>
<dbReference type="Pfam" id="PF02518">
    <property type="entry name" value="HATPase_c"/>
    <property type="match status" value="1"/>
</dbReference>
<dbReference type="RefSeq" id="WP_277865730.1">
    <property type="nucleotide sequence ID" value="NZ_JAKKUT010000001.1"/>
</dbReference>
<dbReference type="EC" id="2.7.13.3" evidence="2"/>